<evidence type="ECO:0000259" key="7">
    <source>
        <dbReference type="PROSITE" id="PS51755"/>
    </source>
</evidence>
<keyword evidence="9" id="KW-1185">Reference proteome</keyword>
<dbReference type="Gene3D" id="3.40.50.2300">
    <property type="match status" value="1"/>
</dbReference>
<dbReference type="Gene3D" id="1.10.10.10">
    <property type="entry name" value="Winged helix-like DNA-binding domain superfamily/Winged helix DNA-binding domain"/>
    <property type="match status" value="1"/>
</dbReference>
<sequence>MAYRVLLLEDDELFGETVEEFLQEEGYRVDWAVNAKEALEFCYHTKYDLYLFDVKLEGMDGFTLLEELRKSGDETPAIFITSKNQKEDIKEGFLRGADDYMTKPVDLDELSLRIKALLRRSYGAEKIAIDQYVFDIKQMKLQKGDEVIELNPKEMKLLELFVKNRKKIVTKERIYEYLWKPDEVVSDGALRVYVNTLKKIFGKDAITNVRGVGYKFEK</sequence>
<feature type="DNA-binding region" description="OmpR/PhoB-type" evidence="5">
    <location>
        <begin position="124"/>
        <end position="218"/>
    </location>
</feature>
<dbReference type="PROSITE" id="PS50110">
    <property type="entry name" value="RESPONSE_REGULATORY"/>
    <property type="match status" value="1"/>
</dbReference>
<dbReference type="CDD" id="cd00383">
    <property type="entry name" value="trans_reg_C"/>
    <property type="match status" value="1"/>
</dbReference>
<dbReference type="Proteomes" id="UP000192602">
    <property type="component" value="Unassembled WGS sequence"/>
</dbReference>
<dbReference type="PANTHER" id="PTHR48111">
    <property type="entry name" value="REGULATOR OF RPOS"/>
    <property type="match status" value="1"/>
</dbReference>
<evidence type="ECO:0000313" key="8">
    <source>
        <dbReference type="EMBL" id="SMC09148.1"/>
    </source>
</evidence>
<dbReference type="GO" id="GO:0006355">
    <property type="term" value="P:regulation of DNA-templated transcription"/>
    <property type="evidence" value="ECO:0007669"/>
    <property type="project" value="InterPro"/>
</dbReference>
<evidence type="ECO:0000313" key="9">
    <source>
        <dbReference type="Proteomes" id="UP000192602"/>
    </source>
</evidence>
<dbReference type="GO" id="GO:0000156">
    <property type="term" value="F:phosphorelay response regulator activity"/>
    <property type="evidence" value="ECO:0007669"/>
    <property type="project" value="TreeGrafter"/>
</dbReference>
<organism evidence="8 9">
    <name type="scientific">Nitratiruptor tergarcus DSM 16512</name>
    <dbReference type="NCBI Taxonomy" id="1069081"/>
    <lineage>
        <taxon>Bacteria</taxon>
        <taxon>Pseudomonadati</taxon>
        <taxon>Campylobacterota</taxon>
        <taxon>Epsilonproteobacteria</taxon>
        <taxon>Nautiliales</taxon>
        <taxon>Nitratiruptoraceae</taxon>
        <taxon>Nitratiruptor</taxon>
    </lineage>
</organism>
<dbReference type="Pfam" id="PF00072">
    <property type="entry name" value="Response_reg"/>
    <property type="match status" value="1"/>
</dbReference>
<dbReference type="SUPFAM" id="SSF52172">
    <property type="entry name" value="CheY-like"/>
    <property type="match status" value="1"/>
</dbReference>
<feature type="modified residue" description="4-aspartylphosphate" evidence="4">
    <location>
        <position position="53"/>
    </location>
</feature>
<evidence type="ECO:0000256" key="5">
    <source>
        <dbReference type="PROSITE-ProRule" id="PRU01091"/>
    </source>
</evidence>
<proteinExistence type="predicted"/>
<keyword evidence="2" id="KW-0902">Two-component regulatory system</keyword>
<accession>A0A1W1WS55</accession>
<dbReference type="GO" id="GO:0000976">
    <property type="term" value="F:transcription cis-regulatory region binding"/>
    <property type="evidence" value="ECO:0007669"/>
    <property type="project" value="TreeGrafter"/>
</dbReference>
<evidence type="ECO:0000259" key="6">
    <source>
        <dbReference type="PROSITE" id="PS50110"/>
    </source>
</evidence>
<dbReference type="Pfam" id="PF00486">
    <property type="entry name" value="Trans_reg_C"/>
    <property type="match status" value="1"/>
</dbReference>
<dbReference type="PANTHER" id="PTHR48111:SF40">
    <property type="entry name" value="PHOSPHATE REGULON TRANSCRIPTIONAL REGULATORY PROTEIN PHOB"/>
    <property type="match status" value="1"/>
</dbReference>
<feature type="domain" description="OmpR/PhoB-type" evidence="7">
    <location>
        <begin position="124"/>
        <end position="218"/>
    </location>
</feature>
<dbReference type="InterPro" id="IPR001867">
    <property type="entry name" value="OmpR/PhoB-type_DNA-bd"/>
</dbReference>
<dbReference type="GO" id="GO:0005829">
    <property type="term" value="C:cytosol"/>
    <property type="evidence" value="ECO:0007669"/>
    <property type="project" value="TreeGrafter"/>
</dbReference>
<dbReference type="InterPro" id="IPR039420">
    <property type="entry name" value="WalR-like"/>
</dbReference>
<reference evidence="9" key="1">
    <citation type="submission" date="2017-04" db="EMBL/GenBank/DDBJ databases">
        <authorList>
            <person name="Varghese N."/>
            <person name="Submissions S."/>
        </authorList>
    </citation>
    <scope>NUCLEOTIDE SEQUENCE [LARGE SCALE GENOMIC DNA]</scope>
    <source>
        <strain evidence="9">DSM 16512</strain>
    </source>
</reference>
<evidence type="ECO:0000256" key="4">
    <source>
        <dbReference type="PROSITE-ProRule" id="PRU00169"/>
    </source>
</evidence>
<dbReference type="STRING" id="1069081.SAMN05660197_0950"/>
<dbReference type="OrthoDB" id="8912111at2"/>
<keyword evidence="1 4" id="KW-0597">Phosphoprotein</keyword>
<dbReference type="PROSITE" id="PS51755">
    <property type="entry name" value="OMPR_PHOB"/>
    <property type="match status" value="1"/>
</dbReference>
<dbReference type="SMART" id="SM00448">
    <property type="entry name" value="REC"/>
    <property type="match status" value="1"/>
</dbReference>
<name>A0A1W1WS55_9BACT</name>
<dbReference type="GO" id="GO:0032993">
    <property type="term" value="C:protein-DNA complex"/>
    <property type="evidence" value="ECO:0007669"/>
    <property type="project" value="TreeGrafter"/>
</dbReference>
<dbReference type="EMBL" id="FWWZ01000001">
    <property type="protein sequence ID" value="SMC09148.1"/>
    <property type="molecule type" value="Genomic_DNA"/>
</dbReference>
<dbReference type="SMART" id="SM00862">
    <property type="entry name" value="Trans_reg_C"/>
    <property type="match status" value="1"/>
</dbReference>
<dbReference type="InterPro" id="IPR036388">
    <property type="entry name" value="WH-like_DNA-bd_sf"/>
</dbReference>
<protein>
    <submittedName>
        <fullName evidence="8">DNA-binding response regulator, OmpR family, contains REC and winged-helix (WHTH) domain</fullName>
    </submittedName>
</protein>
<keyword evidence="3 5" id="KW-0238">DNA-binding</keyword>
<dbReference type="InterPro" id="IPR011006">
    <property type="entry name" value="CheY-like_superfamily"/>
</dbReference>
<gene>
    <name evidence="8" type="ORF">SAMN05660197_0950</name>
</gene>
<evidence type="ECO:0000256" key="3">
    <source>
        <dbReference type="ARBA" id="ARBA00023125"/>
    </source>
</evidence>
<dbReference type="AlphaFoldDB" id="A0A1W1WS55"/>
<evidence type="ECO:0000256" key="1">
    <source>
        <dbReference type="ARBA" id="ARBA00022553"/>
    </source>
</evidence>
<feature type="domain" description="Response regulatory" evidence="6">
    <location>
        <begin position="4"/>
        <end position="118"/>
    </location>
</feature>
<evidence type="ECO:0000256" key="2">
    <source>
        <dbReference type="ARBA" id="ARBA00023012"/>
    </source>
</evidence>
<dbReference type="InterPro" id="IPR001789">
    <property type="entry name" value="Sig_transdc_resp-reg_receiver"/>
</dbReference>
<dbReference type="RefSeq" id="WP_084275391.1">
    <property type="nucleotide sequence ID" value="NZ_AP026671.1"/>
</dbReference>